<organism evidence="5">
    <name type="scientific">Streptomyces sp. SID12501</name>
    <dbReference type="NCBI Taxonomy" id="2706042"/>
    <lineage>
        <taxon>Bacteria</taxon>
        <taxon>Bacillati</taxon>
        <taxon>Actinomycetota</taxon>
        <taxon>Actinomycetes</taxon>
        <taxon>Kitasatosporales</taxon>
        <taxon>Streptomycetaceae</taxon>
        <taxon>Streptomyces</taxon>
    </lineage>
</organism>
<dbReference type="InterPro" id="IPR028082">
    <property type="entry name" value="Peripla_BP_I"/>
</dbReference>
<dbReference type="Pfam" id="PF00356">
    <property type="entry name" value="LacI"/>
    <property type="match status" value="1"/>
</dbReference>
<keyword evidence="3" id="KW-0804">Transcription</keyword>
<dbReference type="RefSeq" id="WP_164316466.1">
    <property type="nucleotide sequence ID" value="NZ_JAAGLU010000017.1"/>
</dbReference>
<comment type="caution">
    <text evidence="5">The sequence shown here is derived from an EMBL/GenBank/DDBJ whole genome shotgun (WGS) entry which is preliminary data.</text>
</comment>
<dbReference type="Gene3D" id="1.10.260.40">
    <property type="entry name" value="lambda repressor-like DNA-binding domains"/>
    <property type="match status" value="1"/>
</dbReference>
<evidence type="ECO:0000256" key="3">
    <source>
        <dbReference type="ARBA" id="ARBA00023163"/>
    </source>
</evidence>
<dbReference type="SUPFAM" id="SSF47413">
    <property type="entry name" value="lambda repressor-like DNA-binding domains"/>
    <property type="match status" value="1"/>
</dbReference>
<dbReference type="Gene3D" id="3.40.50.2300">
    <property type="match status" value="2"/>
</dbReference>
<dbReference type="InterPro" id="IPR046335">
    <property type="entry name" value="LacI/GalR-like_sensor"/>
</dbReference>
<sequence length="342" mass="35992">MAQATGPSRAQPATLSDVARLAGVSIATASKALNGRSQVRAETRQRVVDAAERLSFRPNQLARGLLAGRTGTVGLLTSDLEGRFSIPILMGAEDAFGAGEVAVFLCDARGDAIREQHHVRALLGRRVDGLIVVGSRTDPRPSLGRELPVPVVYAYAPSNDPADLSIVPDSVDAGRIAVTHLLACGRSRIAHITGDPGYLAARERSEGAMGALADAGLAPVEDPRFGAWSEGWGRAATALLLDRHPEVDGVLCGNDQIARGVMDVLRERGRRVPEDVSVMGFDDWHVLTSGARPPLTSVDLNLEEVGRAAARALFSAIGGVRRSGTEALPCRVVIRGSTAPLS</sequence>
<dbReference type="PANTHER" id="PTHR30146">
    <property type="entry name" value="LACI-RELATED TRANSCRIPTIONAL REPRESSOR"/>
    <property type="match status" value="1"/>
</dbReference>
<dbReference type="PROSITE" id="PS50932">
    <property type="entry name" value="HTH_LACI_2"/>
    <property type="match status" value="1"/>
</dbReference>
<dbReference type="PROSITE" id="PS00356">
    <property type="entry name" value="HTH_LACI_1"/>
    <property type="match status" value="1"/>
</dbReference>
<dbReference type="EMBL" id="JAAGLU010000017">
    <property type="protein sequence ID" value="NEC88345.1"/>
    <property type="molecule type" value="Genomic_DNA"/>
</dbReference>
<dbReference type="SMART" id="SM00354">
    <property type="entry name" value="HTH_LACI"/>
    <property type="match status" value="1"/>
</dbReference>
<evidence type="ECO:0000313" key="5">
    <source>
        <dbReference type="EMBL" id="NEC88345.1"/>
    </source>
</evidence>
<dbReference type="AlphaFoldDB" id="A0A6B3BVF8"/>
<protein>
    <submittedName>
        <fullName evidence="5">LacI family transcriptional regulator</fullName>
    </submittedName>
</protein>
<dbReference type="GO" id="GO:0000976">
    <property type="term" value="F:transcription cis-regulatory region binding"/>
    <property type="evidence" value="ECO:0007669"/>
    <property type="project" value="TreeGrafter"/>
</dbReference>
<dbReference type="PANTHER" id="PTHR30146:SF109">
    <property type="entry name" value="HTH-TYPE TRANSCRIPTIONAL REGULATOR GALS"/>
    <property type="match status" value="1"/>
</dbReference>
<dbReference type="SUPFAM" id="SSF53822">
    <property type="entry name" value="Periplasmic binding protein-like I"/>
    <property type="match status" value="1"/>
</dbReference>
<evidence type="ECO:0000256" key="1">
    <source>
        <dbReference type="ARBA" id="ARBA00023015"/>
    </source>
</evidence>
<gene>
    <name evidence="5" type="ORF">G3I71_21505</name>
</gene>
<accession>A0A6B3BVF8</accession>
<keyword evidence="2" id="KW-0238">DNA-binding</keyword>
<name>A0A6B3BVF8_9ACTN</name>
<keyword evidence="1" id="KW-0805">Transcription regulation</keyword>
<reference evidence="5" key="1">
    <citation type="submission" date="2020-01" db="EMBL/GenBank/DDBJ databases">
        <title>Insect and environment-associated Actinomycetes.</title>
        <authorList>
            <person name="Currrie C."/>
            <person name="Chevrette M."/>
            <person name="Carlson C."/>
            <person name="Stubbendieck R."/>
            <person name="Wendt-Pienkowski E."/>
        </authorList>
    </citation>
    <scope>NUCLEOTIDE SEQUENCE</scope>
    <source>
        <strain evidence="5">SID12501</strain>
    </source>
</reference>
<proteinExistence type="predicted"/>
<evidence type="ECO:0000256" key="2">
    <source>
        <dbReference type="ARBA" id="ARBA00023125"/>
    </source>
</evidence>
<dbReference type="GO" id="GO:0003700">
    <property type="term" value="F:DNA-binding transcription factor activity"/>
    <property type="evidence" value="ECO:0007669"/>
    <property type="project" value="TreeGrafter"/>
</dbReference>
<dbReference type="Pfam" id="PF13377">
    <property type="entry name" value="Peripla_BP_3"/>
    <property type="match status" value="1"/>
</dbReference>
<dbReference type="CDD" id="cd06288">
    <property type="entry name" value="PBP1_sucrose_transcription_regulator"/>
    <property type="match status" value="1"/>
</dbReference>
<dbReference type="InterPro" id="IPR000843">
    <property type="entry name" value="HTH_LacI"/>
</dbReference>
<evidence type="ECO:0000259" key="4">
    <source>
        <dbReference type="PROSITE" id="PS50932"/>
    </source>
</evidence>
<dbReference type="InterPro" id="IPR010982">
    <property type="entry name" value="Lambda_DNA-bd_dom_sf"/>
</dbReference>
<feature type="domain" description="HTH lacI-type" evidence="4">
    <location>
        <begin position="13"/>
        <end position="67"/>
    </location>
</feature>
<dbReference type="CDD" id="cd01392">
    <property type="entry name" value="HTH_LacI"/>
    <property type="match status" value="1"/>
</dbReference>